<keyword evidence="2" id="KW-1185">Reference proteome</keyword>
<gene>
    <name evidence="1" type="ORF">GCM10007043_23260</name>
</gene>
<comment type="caution">
    <text evidence="1">The sequence shown here is derived from an EMBL/GenBank/DDBJ whole genome shotgun (WGS) entry which is preliminary data.</text>
</comment>
<proteinExistence type="predicted"/>
<reference evidence="1" key="2">
    <citation type="submission" date="2020-09" db="EMBL/GenBank/DDBJ databases">
        <authorList>
            <person name="Sun Q."/>
            <person name="Ohkuma M."/>
        </authorList>
    </citation>
    <scope>NUCLEOTIDE SEQUENCE</scope>
    <source>
        <strain evidence="1">JCM 14719</strain>
    </source>
</reference>
<evidence type="ECO:0000313" key="1">
    <source>
        <dbReference type="EMBL" id="GGK08532.1"/>
    </source>
</evidence>
<evidence type="ECO:0000313" key="2">
    <source>
        <dbReference type="Proteomes" id="UP000637720"/>
    </source>
</evidence>
<reference evidence="1" key="1">
    <citation type="journal article" date="2014" name="Int. J. Syst. Evol. Microbiol.">
        <title>Complete genome sequence of Corynebacterium casei LMG S-19264T (=DSM 44701T), isolated from a smear-ripened cheese.</title>
        <authorList>
            <consortium name="US DOE Joint Genome Institute (JGI-PGF)"/>
            <person name="Walter F."/>
            <person name="Albersmeier A."/>
            <person name="Kalinowski J."/>
            <person name="Ruckert C."/>
        </authorList>
    </citation>
    <scope>NUCLEOTIDE SEQUENCE</scope>
    <source>
        <strain evidence="1">JCM 14719</strain>
    </source>
</reference>
<name>A0A8J3FD74_9BACI</name>
<accession>A0A8J3FD74</accession>
<dbReference type="AlphaFoldDB" id="A0A8J3FD74"/>
<dbReference type="EMBL" id="BMOF01000086">
    <property type="protein sequence ID" value="GGK08532.1"/>
    <property type="molecule type" value="Genomic_DNA"/>
</dbReference>
<dbReference type="Proteomes" id="UP000637720">
    <property type="component" value="Unassembled WGS sequence"/>
</dbReference>
<dbReference type="RefSeq" id="WP_054673141.1">
    <property type="nucleotide sequence ID" value="NZ_BMOF01000086.1"/>
</dbReference>
<organism evidence="1 2">
    <name type="scientific">Calditerricola satsumensis</name>
    <dbReference type="NCBI Taxonomy" id="373054"/>
    <lineage>
        <taxon>Bacteria</taxon>
        <taxon>Bacillati</taxon>
        <taxon>Bacillota</taxon>
        <taxon>Bacilli</taxon>
        <taxon>Bacillales</taxon>
        <taxon>Bacillaceae</taxon>
        <taxon>Calditerricola</taxon>
    </lineage>
</organism>
<sequence length="126" mass="14716">MNRTTEDAPLRVFVEYRVIPERREEYEARMRAWQDRLTRLPVAAYSRYEGWDQPHLMVEAYLVPDEAAYRLLKELRTGRREGDAPWQLGPCVEGGAEKVHVWAFLPLDGDDAGCTERIRPEQGGRR</sequence>
<protein>
    <submittedName>
        <fullName evidence="1">Uncharacterized protein</fullName>
    </submittedName>
</protein>